<dbReference type="Pfam" id="PF01042">
    <property type="entry name" value="Ribonuc_L-PSP"/>
    <property type="match status" value="1"/>
</dbReference>
<comment type="caution">
    <text evidence="1">The sequence shown here is derived from an EMBL/GenBank/DDBJ whole genome shotgun (WGS) entry which is preliminary data.</text>
</comment>
<dbReference type="InterPro" id="IPR006175">
    <property type="entry name" value="YjgF/YER057c/UK114"/>
</dbReference>
<protein>
    <submittedName>
        <fullName evidence="1">Aminoacrylate peracid reductase</fullName>
    </submittedName>
</protein>
<sequence length="121" mass="13696">MIQRFQVGKRLSEIAIYNGVAYLAGQVPEDDSQDMYGQTKQVLAEIDKWLAQAGTNKSRILMAQVFVSNMIEFDEMNRAWDEWVAEGNAPPRAAVEAKLANPNWKVGIVREALLMNIFNYS</sequence>
<dbReference type="Gene3D" id="3.30.1330.40">
    <property type="entry name" value="RutC-like"/>
    <property type="match status" value="1"/>
</dbReference>
<dbReference type="PANTHER" id="PTHR47328">
    <property type="match status" value="1"/>
</dbReference>
<gene>
    <name evidence="1" type="ORF">HPS10_09645</name>
</gene>
<dbReference type="EMBL" id="JDSO01000155">
    <property type="protein sequence ID" value="KDB45413.1"/>
    <property type="molecule type" value="Genomic_DNA"/>
</dbReference>
<reference evidence="1 2" key="1">
    <citation type="submission" date="2014-02" db="EMBL/GenBank/DDBJ databases">
        <title>Comparative genomics of Haemophilus parasuis isolated from pig lungs.</title>
        <authorList>
            <person name="Kittichotirat W."/>
            <person name="Bumgarner R.E."/>
            <person name="Lawrence P."/>
        </authorList>
    </citation>
    <scope>NUCLEOTIDE SEQUENCE [LARGE SCALE GENOMIC DNA]</scope>
    <source>
        <strain evidence="1 2">HPS10</strain>
    </source>
</reference>
<dbReference type="InterPro" id="IPR035709">
    <property type="entry name" value="YoaB-like"/>
</dbReference>
<dbReference type="CDD" id="cd06150">
    <property type="entry name" value="YjgF_YER057c_UK114_like_2"/>
    <property type="match status" value="1"/>
</dbReference>
<dbReference type="RefSeq" id="WP_035524631.1">
    <property type="nucleotide sequence ID" value="NZ_JDSO01000155.1"/>
</dbReference>
<name>A0A837AF63_GLAPU</name>
<evidence type="ECO:0000313" key="2">
    <source>
        <dbReference type="Proteomes" id="UP000027036"/>
    </source>
</evidence>
<dbReference type="AlphaFoldDB" id="A0A837AF63"/>
<dbReference type="PANTHER" id="PTHR47328:SF1">
    <property type="entry name" value="RUTC FAMILY PROTEIN YOAB"/>
    <property type="match status" value="1"/>
</dbReference>
<dbReference type="InterPro" id="IPR035959">
    <property type="entry name" value="RutC-like_sf"/>
</dbReference>
<dbReference type="Proteomes" id="UP000027036">
    <property type="component" value="Unassembled WGS sequence"/>
</dbReference>
<evidence type="ECO:0000313" key="1">
    <source>
        <dbReference type="EMBL" id="KDB45413.1"/>
    </source>
</evidence>
<accession>A0A837AF63</accession>
<organism evidence="1 2">
    <name type="scientific">Glaesserella parasuis HPS10</name>
    <dbReference type="NCBI Taxonomy" id="1450514"/>
    <lineage>
        <taxon>Bacteria</taxon>
        <taxon>Pseudomonadati</taxon>
        <taxon>Pseudomonadota</taxon>
        <taxon>Gammaproteobacteria</taxon>
        <taxon>Pasteurellales</taxon>
        <taxon>Pasteurellaceae</taxon>
        <taxon>Glaesserella</taxon>
    </lineage>
</organism>
<proteinExistence type="predicted"/>
<dbReference type="SUPFAM" id="SSF55298">
    <property type="entry name" value="YjgF-like"/>
    <property type="match status" value="1"/>
</dbReference>